<reference evidence="5 6" key="1">
    <citation type="submission" date="2019-03" db="EMBL/GenBank/DDBJ databases">
        <title>Genomic Encyclopedia of Type Strains, Phase IV (KMG-IV): sequencing the most valuable type-strain genomes for metagenomic binning, comparative biology and taxonomic classification.</title>
        <authorList>
            <person name="Goeker M."/>
        </authorList>
    </citation>
    <scope>NUCLEOTIDE SEQUENCE [LARGE SCALE GENOMIC DNA]</scope>
    <source>
        <strain evidence="5 6">DSM 25287</strain>
    </source>
</reference>
<dbReference type="Pfam" id="PF13649">
    <property type="entry name" value="Methyltransf_25"/>
    <property type="match status" value="1"/>
</dbReference>
<keyword evidence="6" id="KW-1185">Reference proteome</keyword>
<dbReference type="Gene3D" id="3.40.50.150">
    <property type="entry name" value="Vaccinia Virus protein VP39"/>
    <property type="match status" value="1"/>
</dbReference>
<evidence type="ECO:0000313" key="6">
    <source>
        <dbReference type="Proteomes" id="UP000295765"/>
    </source>
</evidence>
<comment type="caution">
    <text evidence="5">The sequence shown here is derived from an EMBL/GenBank/DDBJ whole genome shotgun (WGS) entry which is preliminary data.</text>
</comment>
<sequence>MSDADRERWDARYRSGLLTQTPAAVLTANHHLLPAGGRALDLACGLGANARVLAAAGLDTHAWDVSPVAVGQLDAHAAAAGLTVHSAVRDVLLAPPPPASFDVIVVARFLDRALCPALAAALRPGGLLFYETFTRLARGGPTNPDWSLAESELLALFAGLAVRFHRDDWDTGDPALGLRGFAQFVGQRPHAAETRR</sequence>
<dbReference type="InterPro" id="IPR041698">
    <property type="entry name" value="Methyltransf_25"/>
</dbReference>
<protein>
    <submittedName>
        <fullName evidence="5">Methyltransferase family protein</fullName>
    </submittedName>
</protein>
<evidence type="ECO:0000313" key="5">
    <source>
        <dbReference type="EMBL" id="TCO81465.1"/>
    </source>
</evidence>
<dbReference type="GO" id="GO:0032259">
    <property type="term" value="P:methylation"/>
    <property type="evidence" value="ECO:0007669"/>
    <property type="project" value="UniProtKB-KW"/>
</dbReference>
<accession>A0A4R2LPL9</accession>
<dbReference type="InterPro" id="IPR029063">
    <property type="entry name" value="SAM-dependent_MTases_sf"/>
</dbReference>
<feature type="domain" description="Methyltransferase" evidence="4">
    <location>
        <begin position="40"/>
        <end position="126"/>
    </location>
</feature>
<evidence type="ECO:0000259" key="4">
    <source>
        <dbReference type="Pfam" id="PF13649"/>
    </source>
</evidence>
<dbReference type="RefSeq" id="WP_132541385.1">
    <property type="nucleotide sequence ID" value="NZ_SLWY01000008.1"/>
</dbReference>
<dbReference type="EMBL" id="SLWY01000008">
    <property type="protein sequence ID" value="TCO81465.1"/>
    <property type="molecule type" value="Genomic_DNA"/>
</dbReference>
<dbReference type="Proteomes" id="UP000295765">
    <property type="component" value="Unassembled WGS sequence"/>
</dbReference>
<dbReference type="PANTHER" id="PTHR43464:SF19">
    <property type="entry name" value="UBIQUINONE BIOSYNTHESIS O-METHYLTRANSFERASE, MITOCHONDRIAL"/>
    <property type="match status" value="1"/>
</dbReference>
<evidence type="ECO:0000256" key="2">
    <source>
        <dbReference type="ARBA" id="ARBA00022679"/>
    </source>
</evidence>
<evidence type="ECO:0000256" key="3">
    <source>
        <dbReference type="ARBA" id="ARBA00022691"/>
    </source>
</evidence>
<name>A0A4R2LPL9_9GAMM</name>
<keyword evidence="2 5" id="KW-0808">Transferase</keyword>
<dbReference type="AlphaFoldDB" id="A0A4R2LPL9"/>
<dbReference type="GO" id="GO:0008168">
    <property type="term" value="F:methyltransferase activity"/>
    <property type="evidence" value="ECO:0007669"/>
    <property type="project" value="UniProtKB-KW"/>
</dbReference>
<dbReference type="OrthoDB" id="9804312at2"/>
<proteinExistence type="predicted"/>
<dbReference type="PANTHER" id="PTHR43464">
    <property type="entry name" value="METHYLTRANSFERASE"/>
    <property type="match status" value="1"/>
</dbReference>
<dbReference type="CDD" id="cd02440">
    <property type="entry name" value="AdoMet_MTases"/>
    <property type="match status" value="1"/>
</dbReference>
<evidence type="ECO:0000256" key="1">
    <source>
        <dbReference type="ARBA" id="ARBA00022603"/>
    </source>
</evidence>
<keyword evidence="3" id="KW-0949">S-adenosyl-L-methionine</keyword>
<dbReference type="SUPFAM" id="SSF53335">
    <property type="entry name" value="S-adenosyl-L-methionine-dependent methyltransferases"/>
    <property type="match status" value="1"/>
</dbReference>
<organism evidence="5 6">
    <name type="scientific">Plasticicumulans lactativorans</name>
    <dbReference type="NCBI Taxonomy" id="1133106"/>
    <lineage>
        <taxon>Bacteria</taxon>
        <taxon>Pseudomonadati</taxon>
        <taxon>Pseudomonadota</taxon>
        <taxon>Gammaproteobacteria</taxon>
        <taxon>Candidatus Competibacteraceae</taxon>
        <taxon>Plasticicumulans</taxon>
    </lineage>
</organism>
<gene>
    <name evidence="5" type="ORF">EV699_10896</name>
</gene>
<keyword evidence="1 5" id="KW-0489">Methyltransferase</keyword>